<keyword evidence="1" id="KW-0472">Membrane</keyword>
<protein>
    <recommendedName>
        <fullName evidence="2">Aminotransferase-like plant mobile domain-containing protein</fullName>
    </recommendedName>
</protein>
<evidence type="ECO:0000259" key="2">
    <source>
        <dbReference type="Pfam" id="PF10536"/>
    </source>
</evidence>
<dbReference type="PANTHER" id="PTHR46033:SF8">
    <property type="entry name" value="PROTEIN MAINTENANCE OF MERISTEMS-LIKE"/>
    <property type="match status" value="1"/>
</dbReference>
<dbReference type="EMBL" id="JARKNE010000007">
    <property type="protein sequence ID" value="KAK5819527.1"/>
    <property type="molecule type" value="Genomic_DNA"/>
</dbReference>
<dbReference type="Pfam" id="PF10536">
    <property type="entry name" value="PMD"/>
    <property type="match status" value="1"/>
</dbReference>
<gene>
    <name evidence="3" type="ORF">PVK06_024534</name>
</gene>
<dbReference type="PANTHER" id="PTHR46033">
    <property type="entry name" value="PROTEIN MAIN-LIKE 2"/>
    <property type="match status" value="1"/>
</dbReference>
<accession>A0ABR0PE82</accession>
<keyword evidence="1" id="KW-0812">Transmembrane</keyword>
<feature type="domain" description="Aminotransferase-like plant mobile" evidence="2">
    <location>
        <begin position="20"/>
        <end position="119"/>
    </location>
</feature>
<evidence type="ECO:0000313" key="4">
    <source>
        <dbReference type="Proteomes" id="UP001358586"/>
    </source>
</evidence>
<reference evidence="3 4" key="1">
    <citation type="submission" date="2023-03" db="EMBL/GenBank/DDBJ databases">
        <title>WGS of Gossypium arboreum.</title>
        <authorList>
            <person name="Yu D."/>
        </authorList>
    </citation>
    <scope>NUCLEOTIDE SEQUENCE [LARGE SCALE GENOMIC DNA]</scope>
    <source>
        <tissue evidence="3">Leaf</tissue>
    </source>
</reference>
<keyword evidence="4" id="KW-1185">Reference proteome</keyword>
<sequence>MSTVWVIFWMNILCYLEAFGFGSATLIRMFDLKYDLISALVKQWRPKTHTFHLSCGECTIMLEDVTLQLRLPIDGFAVTGYSTLSTLETLCDDLLRHLPDVGDDKLMTLRFSWLKANFKYLPNNATG</sequence>
<comment type="caution">
    <text evidence="3">The sequence shown here is derived from an EMBL/GenBank/DDBJ whole genome shotgun (WGS) entry which is preliminary data.</text>
</comment>
<keyword evidence="1" id="KW-1133">Transmembrane helix</keyword>
<dbReference type="Proteomes" id="UP001358586">
    <property type="component" value="Chromosome 7"/>
</dbReference>
<proteinExistence type="predicted"/>
<feature type="transmembrane region" description="Helical" evidence="1">
    <location>
        <begin position="6"/>
        <end position="27"/>
    </location>
</feature>
<dbReference type="InterPro" id="IPR019557">
    <property type="entry name" value="AminoTfrase-like_pln_mobile"/>
</dbReference>
<evidence type="ECO:0000256" key="1">
    <source>
        <dbReference type="SAM" id="Phobius"/>
    </source>
</evidence>
<dbReference type="InterPro" id="IPR044824">
    <property type="entry name" value="MAIN-like"/>
</dbReference>
<evidence type="ECO:0000313" key="3">
    <source>
        <dbReference type="EMBL" id="KAK5819527.1"/>
    </source>
</evidence>
<name>A0ABR0PE82_GOSAR</name>
<organism evidence="3 4">
    <name type="scientific">Gossypium arboreum</name>
    <name type="common">Tree cotton</name>
    <name type="synonym">Gossypium nanking</name>
    <dbReference type="NCBI Taxonomy" id="29729"/>
    <lineage>
        <taxon>Eukaryota</taxon>
        <taxon>Viridiplantae</taxon>
        <taxon>Streptophyta</taxon>
        <taxon>Embryophyta</taxon>
        <taxon>Tracheophyta</taxon>
        <taxon>Spermatophyta</taxon>
        <taxon>Magnoliopsida</taxon>
        <taxon>eudicotyledons</taxon>
        <taxon>Gunneridae</taxon>
        <taxon>Pentapetalae</taxon>
        <taxon>rosids</taxon>
        <taxon>malvids</taxon>
        <taxon>Malvales</taxon>
        <taxon>Malvaceae</taxon>
        <taxon>Malvoideae</taxon>
        <taxon>Gossypium</taxon>
    </lineage>
</organism>